<dbReference type="AlphaFoldDB" id="A0A2C9UKC9"/>
<dbReference type="InterPro" id="IPR009057">
    <property type="entry name" value="Homeodomain-like_sf"/>
</dbReference>
<dbReference type="Pfam" id="PF00249">
    <property type="entry name" value="Myb_DNA-binding"/>
    <property type="match status" value="1"/>
</dbReference>
<dbReference type="FunFam" id="1.10.10.60:FF:000002">
    <property type="entry name" value="Myb family transcription factor"/>
    <property type="match status" value="1"/>
</dbReference>
<feature type="region of interest" description="Disordered" evidence="6">
    <location>
        <begin position="80"/>
        <end position="218"/>
    </location>
</feature>
<keyword evidence="2" id="KW-0805">Transcription regulation</keyword>
<dbReference type="InterPro" id="IPR006447">
    <property type="entry name" value="Myb_dom_plants"/>
</dbReference>
<keyword evidence="3" id="KW-0238">DNA-binding</keyword>
<comment type="subcellular location">
    <subcellularLocation>
        <location evidence="1">Nucleus</location>
    </subcellularLocation>
</comment>
<feature type="compositionally biased region" description="Basic and acidic residues" evidence="6">
    <location>
        <begin position="108"/>
        <end position="122"/>
    </location>
</feature>
<feature type="region of interest" description="Disordered" evidence="6">
    <location>
        <begin position="55"/>
        <end position="74"/>
    </location>
</feature>
<dbReference type="SMR" id="A0A2C9UKC9"/>
<dbReference type="Gene3D" id="1.10.10.60">
    <property type="entry name" value="Homeodomain-like"/>
    <property type="match status" value="1"/>
</dbReference>
<evidence type="ECO:0000256" key="4">
    <source>
        <dbReference type="ARBA" id="ARBA00023163"/>
    </source>
</evidence>
<sequence length="383" mass="42200">MDYAEKMQRCHEYVEALEVERSKILVFKRELPLCLELITKAIEACRRELSGTTTDYLHGQSESSEQTSSEGTKPVLEEFIPIKKTNSSSDNDNEEQYLHKRNKNSSTNKDKNSSDHKKKSDWLRSAQLWNQSPDPTPKEDVSRKAVETEVNRNGGAFQPFQKEKTTGKNVQTTAKNPSSVPASATSSTTETGAGGTGGGSTRKEEKDGQSERKQRRCWSPELHRRFLHSLQQLGGPHVATPKQIRELMKVDGLTNDEVKSHLQKYRLHTRRPSPPIHNNSNPQAPQFVVVGGIWVQPPEYAAVAATTASGETSTIAAAAAANGIYTPVAAPLSTAPPKLQKQLLKHSEQMQLEERGSHSDGGFRSNSPATSSSTHTTTNSPSF</sequence>
<dbReference type="SUPFAM" id="SSF46689">
    <property type="entry name" value="Homeodomain-like"/>
    <property type="match status" value="1"/>
</dbReference>
<keyword evidence="9" id="KW-1185">Reference proteome</keyword>
<name>A0A2C9UKC9_MANES</name>
<dbReference type="GO" id="GO:0003700">
    <property type="term" value="F:DNA-binding transcription factor activity"/>
    <property type="evidence" value="ECO:0007669"/>
    <property type="project" value="InterPro"/>
</dbReference>
<feature type="domain" description="HTH myb-type" evidence="7">
    <location>
        <begin position="210"/>
        <end position="270"/>
    </location>
</feature>
<feature type="compositionally biased region" description="Low complexity" evidence="6">
    <location>
        <begin position="178"/>
        <end position="191"/>
    </location>
</feature>
<evidence type="ECO:0000256" key="6">
    <source>
        <dbReference type="SAM" id="MobiDB-lite"/>
    </source>
</evidence>
<keyword evidence="4" id="KW-0804">Transcription</keyword>
<gene>
    <name evidence="8" type="ORF">MANES_14G098400v8</name>
</gene>
<organism evidence="8 9">
    <name type="scientific">Manihot esculenta</name>
    <name type="common">Cassava</name>
    <name type="synonym">Jatropha manihot</name>
    <dbReference type="NCBI Taxonomy" id="3983"/>
    <lineage>
        <taxon>Eukaryota</taxon>
        <taxon>Viridiplantae</taxon>
        <taxon>Streptophyta</taxon>
        <taxon>Embryophyta</taxon>
        <taxon>Tracheophyta</taxon>
        <taxon>Spermatophyta</taxon>
        <taxon>Magnoliopsida</taxon>
        <taxon>eudicotyledons</taxon>
        <taxon>Gunneridae</taxon>
        <taxon>Pentapetalae</taxon>
        <taxon>rosids</taxon>
        <taxon>fabids</taxon>
        <taxon>Malpighiales</taxon>
        <taxon>Euphorbiaceae</taxon>
        <taxon>Crotonoideae</taxon>
        <taxon>Manihoteae</taxon>
        <taxon>Manihot</taxon>
    </lineage>
</organism>
<dbReference type="EMBL" id="CM004400">
    <property type="protein sequence ID" value="OAY31270.1"/>
    <property type="molecule type" value="Genomic_DNA"/>
</dbReference>
<dbReference type="InterPro" id="IPR017930">
    <property type="entry name" value="Myb_dom"/>
</dbReference>
<evidence type="ECO:0000256" key="1">
    <source>
        <dbReference type="ARBA" id="ARBA00004123"/>
    </source>
</evidence>
<feature type="compositionally biased region" description="Basic and acidic residues" evidence="6">
    <location>
        <begin position="136"/>
        <end position="150"/>
    </location>
</feature>
<keyword evidence="5" id="KW-0539">Nucleus</keyword>
<dbReference type="InterPro" id="IPR044787">
    <property type="entry name" value="HHO5-like"/>
</dbReference>
<dbReference type="PANTHER" id="PTHR31003">
    <property type="entry name" value="MYB FAMILY TRANSCRIPTION FACTOR"/>
    <property type="match status" value="1"/>
</dbReference>
<dbReference type="NCBIfam" id="TIGR01557">
    <property type="entry name" value="myb_SHAQKYF"/>
    <property type="match status" value="1"/>
</dbReference>
<feature type="region of interest" description="Disordered" evidence="6">
    <location>
        <begin position="340"/>
        <end position="383"/>
    </location>
</feature>
<dbReference type="GO" id="GO:0003677">
    <property type="term" value="F:DNA binding"/>
    <property type="evidence" value="ECO:0007669"/>
    <property type="project" value="UniProtKB-KW"/>
</dbReference>
<dbReference type="PROSITE" id="PS51294">
    <property type="entry name" value="HTH_MYB"/>
    <property type="match status" value="1"/>
</dbReference>
<dbReference type="InterPro" id="IPR058673">
    <property type="entry name" value="HHO5-like_N"/>
</dbReference>
<evidence type="ECO:0000313" key="9">
    <source>
        <dbReference type="Proteomes" id="UP000091857"/>
    </source>
</evidence>
<dbReference type="GO" id="GO:0005634">
    <property type="term" value="C:nucleus"/>
    <property type="evidence" value="ECO:0007669"/>
    <property type="project" value="UniProtKB-SubCell"/>
</dbReference>
<comment type="caution">
    <text evidence="8">The sequence shown here is derived from an EMBL/GenBank/DDBJ whole genome shotgun (WGS) entry which is preliminary data.</text>
</comment>
<reference evidence="9" key="1">
    <citation type="journal article" date="2016" name="Nat. Biotechnol.">
        <title>Sequencing wild and cultivated cassava and related species reveals extensive interspecific hybridization and genetic diversity.</title>
        <authorList>
            <person name="Bredeson J.V."/>
            <person name="Lyons J.B."/>
            <person name="Prochnik S.E."/>
            <person name="Wu G.A."/>
            <person name="Ha C.M."/>
            <person name="Edsinger-Gonzales E."/>
            <person name="Grimwood J."/>
            <person name="Schmutz J."/>
            <person name="Rabbi I.Y."/>
            <person name="Egesi C."/>
            <person name="Nauluvula P."/>
            <person name="Lebot V."/>
            <person name="Ndunguru J."/>
            <person name="Mkamilo G."/>
            <person name="Bart R.S."/>
            <person name="Setter T.L."/>
            <person name="Gleadow R.M."/>
            <person name="Kulakow P."/>
            <person name="Ferguson M.E."/>
            <person name="Rounsley S."/>
            <person name="Rokhsar D.S."/>
        </authorList>
    </citation>
    <scope>NUCLEOTIDE SEQUENCE [LARGE SCALE GENOMIC DNA]</scope>
    <source>
        <strain evidence="9">cv. AM560-2</strain>
    </source>
</reference>
<evidence type="ECO:0000256" key="3">
    <source>
        <dbReference type="ARBA" id="ARBA00023125"/>
    </source>
</evidence>
<dbReference type="Gramene" id="Manes.14G098400.1.v8.1">
    <property type="protein sequence ID" value="Manes.14G098400.1.v8.1.CDS"/>
    <property type="gene ID" value="Manes.14G098400.v8.1"/>
</dbReference>
<dbReference type="Proteomes" id="UP000091857">
    <property type="component" value="Chromosome 14"/>
</dbReference>
<protein>
    <recommendedName>
        <fullName evidence="7">HTH myb-type domain-containing protein</fullName>
    </recommendedName>
</protein>
<dbReference type="OrthoDB" id="1908613at2759"/>
<accession>A0A2C9UKC9</accession>
<dbReference type="PANTHER" id="PTHR31003:SF16">
    <property type="entry name" value="TRANSCRIPTION FACTOR HHO2"/>
    <property type="match status" value="1"/>
</dbReference>
<feature type="compositionally biased region" description="Low complexity" evidence="6">
    <location>
        <begin position="365"/>
        <end position="383"/>
    </location>
</feature>
<evidence type="ECO:0000256" key="5">
    <source>
        <dbReference type="ARBA" id="ARBA00023242"/>
    </source>
</evidence>
<feature type="compositionally biased region" description="Basic and acidic residues" evidence="6">
    <location>
        <begin position="345"/>
        <end position="358"/>
    </location>
</feature>
<evidence type="ECO:0000259" key="7">
    <source>
        <dbReference type="PROSITE" id="PS51294"/>
    </source>
</evidence>
<evidence type="ECO:0000313" key="8">
    <source>
        <dbReference type="EMBL" id="OAY31270.1"/>
    </source>
</evidence>
<dbReference type="Pfam" id="PF26575">
    <property type="entry name" value="HHO5_N"/>
    <property type="match status" value="1"/>
</dbReference>
<feature type="compositionally biased region" description="Basic and acidic residues" evidence="6">
    <location>
        <begin position="201"/>
        <end position="212"/>
    </location>
</feature>
<proteinExistence type="predicted"/>
<feature type="compositionally biased region" description="Low complexity" evidence="6">
    <location>
        <begin position="59"/>
        <end position="72"/>
    </location>
</feature>
<feature type="compositionally biased region" description="Polar residues" evidence="6">
    <location>
        <begin position="167"/>
        <end position="177"/>
    </location>
</feature>
<dbReference type="InterPro" id="IPR001005">
    <property type="entry name" value="SANT/Myb"/>
</dbReference>
<evidence type="ECO:0000256" key="2">
    <source>
        <dbReference type="ARBA" id="ARBA00023015"/>
    </source>
</evidence>